<keyword evidence="2" id="KW-1185">Reference proteome</keyword>
<dbReference type="Proteomes" id="UP000007800">
    <property type="component" value="Unassembled WGS sequence"/>
</dbReference>
<dbReference type="AlphaFoldDB" id="C5L265"/>
<accession>C5L265</accession>
<dbReference type="EMBL" id="GG678550">
    <property type="protein sequence ID" value="EER09179.1"/>
    <property type="molecule type" value="Genomic_DNA"/>
</dbReference>
<feature type="non-terminal residue" evidence="1">
    <location>
        <position position="144"/>
    </location>
</feature>
<protein>
    <submittedName>
        <fullName evidence="1">Uncharacterized protein</fullName>
    </submittedName>
</protein>
<reference evidence="1 2" key="1">
    <citation type="submission" date="2008-07" db="EMBL/GenBank/DDBJ databases">
        <authorList>
            <person name="El-Sayed N."/>
            <person name="Caler E."/>
            <person name="Inman J."/>
            <person name="Amedeo P."/>
            <person name="Hass B."/>
            <person name="Wortman J."/>
        </authorList>
    </citation>
    <scope>NUCLEOTIDE SEQUENCE [LARGE SCALE GENOMIC DNA]</scope>
    <source>
        <strain evidence="2">ATCC 50983 / TXsc</strain>
    </source>
</reference>
<dbReference type="RefSeq" id="XP_002777363.1">
    <property type="nucleotide sequence ID" value="XM_002777317.1"/>
</dbReference>
<proteinExistence type="predicted"/>
<organism evidence="2">
    <name type="scientific">Perkinsus marinus (strain ATCC 50983 / TXsc)</name>
    <dbReference type="NCBI Taxonomy" id="423536"/>
    <lineage>
        <taxon>Eukaryota</taxon>
        <taxon>Sar</taxon>
        <taxon>Alveolata</taxon>
        <taxon>Perkinsozoa</taxon>
        <taxon>Perkinsea</taxon>
        <taxon>Perkinsida</taxon>
        <taxon>Perkinsidae</taxon>
        <taxon>Perkinsus</taxon>
    </lineage>
</organism>
<dbReference type="GeneID" id="9065432"/>
<gene>
    <name evidence="1" type="ORF">Pmar_PMAR028922</name>
</gene>
<dbReference type="InParanoid" id="C5L265"/>
<name>C5L265_PERM5</name>
<evidence type="ECO:0000313" key="1">
    <source>
        <dbReference type="EMBL" id="EER09179.1"/>
    </source>
</evidence>
<sequence>MSNLRYSSWFSRIRAEVNTLSITHKVPNATVDFGIVPAGETNPDASPEMIPVGGSAEYILRIFPETGQTIDGLVVATATAGPSIDDLSRLGVGDENNHHMLHESQEIPLRVYGIAKVPHLLFTKEDSTDQRVLTTEDGHVRIDF</sequence>
<evidence type="ECO:0000313" key="2">
    <source>
        <dbReference type="Proteomes" id="UP000007800"/>
    </source>
</evidence>